<organism evidence="2 3">
    <name type="scientific">Panicum virgatum</name>
    <name type="common">Blackwell switchgrass</name>
    <dbReference type="NCBI Taxonomy" id="38727"/>
    <lineage>
        <taxon>Eukaryota</taxon>
        <taxon>Viridiplantae</taxon>
        <taxon>Streptophyta</taxon>
        <taxon>Embryophyta</taxon>
        <taxon>Tracheophyta</taxon>
        <taxon>Spermatophyta</taxon>
        <taxon>Magnoliopsida</taxon>
        <taxon>Liliopsida</taxon>
        <taxon>Poales</taxon>
        <taxon>Poaceae</taxon>
        <taxon>PACMAD clade</taxon>
        <taxon>Panicoideae</taxon>
        <taxon>Panicodae</taxon>
        <taxon>Paniceae</taxon>
        <taxon>Panicinae</taxon>
        <taxon>Panicum</taxon>
        <taxon>Panicum sect. Hiantes</taxon>
    </lineage>
</organism>
<sequence length="290" mass="33303">MASATSLPPAADAEAAARTRALEASLDAMVAAEMNLFHRDESEAILMHVHRWGWRWLVASLFCLPDPQPIRIDLPHTEEQVEMIEEEKRRSTEVGYLEMLAIHHQLATKCLSHYNSMHPGKEYEPAPGWLTQNHFFHNGARWAHGNFLARPKRSGCFSFLPGPRTLFFFELASRRNSDQVVTCTRLDEPVTEAYSVLGVPLWWSKRRDGKMDTFCKICSRRFDDIPHDPRRKKVFPCGHSDVKKVCEMCYRRSGVLHPGLGEFTFGYHEPEPDLNYYSFDCGSTCCIRRG</sequence>
<dbReference type="AlphaFoldDB" id="A0A8T0WCA9"/>
<dbReference type="PANTHER" id="PTHR34710">
    <property type="entry name" value="OS03G0834100 PROTEIN"/>
    <property type="match status" value="1"/>
</dbReference>
<keyword evidence="3" id="KW-1185">Reference proteome</keyword>
<name>A0A8T0WCA9_PANVG</name>
<dbReference type="EMBL" id="CM029039">
    <property type="protein sequence ID" value="KAG2646232.1"/>
    <property type="molecule type" value="Genomic_DNA"/>
</dbReference>
<evidence type="ECO:0000313" key="3">
    <source>
        <dbReference type="Proteomes" id="UP000823388"/>
    </source>
</evidence>
<proteinExistence type="predicted"/>
<dbReference type="PANTHER" id="PTHR34710:SF18">
    <property type="entry name" value="OS05G0522700 PROTEIN"/>
    <property type="match status" value="1"/>
</dbReference>
<accession>A0A8T0WCA9</accession>
<gene>
    <name evidence="2" type="ORF">PVAP13_2KG497100</name>
</gene>
<dbReference type="Proteomes" id="UP000823388">
    <property type="component" value="Chromosome 2K"/>
</dbReference>
<feature type="domain" description="DUF3615" evidence="1">
    <location>
        <begin position="108"/>
        <end position="227"/>
    </location>
</feature>
<dbReference type="Pfam" id="PF12274">
    <property type="entry name" value="DUF3615"/>
    <property type="match status" value="1"/>
</dbReference>
<dbReference type="OrthoDB" id="652244at2759"/>
<protein>
    <recommendedName>
        <fullName evidence="1">DUF3615 domain-containing protein</fullName>
    </recommendedName>
</protein>
<reference evidence="2" key="1">
    <citation type="submission" date="2020-05" db="EMBL/GenBank/DDBJ databases">
        <title>WGS assembly of Panicum virgatum.</title>
        <authorList>
            <person name="Lovell J.T."/>
            <person name="Jenkins J."/>
            <person name="Shu S."/>
            <person name="Juenger T.E."/>
            <person name="Schmutz J."/>
        </authorList>
    </citation>
    <scope>NUCLEOTIDE SEQUENCE</scope>
    <source>
        <strain evidence="2">AP13</strain>
    </source>
</reference>
<evidence type="ECO:0000259" key="1">
    <source>
        <dbReference type="Pfam" id="PF12274"/>
    </source>
</evidence>
<evidence type="ECO:0000313" key="2">
    <source>
        <dbReference type="EMBL" id="KAG2646232.1"/>
    </source>
</evidence>
<comment type="caution">
    <text evidence="2">The sequence shown here is derived from an EMBL/GenBank/DDBJ whole genome shotgun (WGS) entry which is preliminary data.</text>
</comment>
<dbReference type="InterPro" id="IPR022059">
    <property type="entry name" value="DUF3615"/>
</dbReference>